<dbReference type="PROSITE" id="PS50929">
    <property type="entry name" value="ABC_TM1F"/>
    <property type="match status" value="1"/>
</dbReference>
<keyword evidence="8" id="KW-1278">Translocase</keyword>
<sequence length="570" mass="60674">MTRWWLTAALAVVAASGRIVVPLTVQYALDHALLDESAQDRTTVLIHSVLVGAVAVAIAGTSSCLLNRRLVSFVETALAALRERAFEHMFRLSPASVATIGTGTLVARLTGDIDTISQFTRAGGITLVINVSQMIVAATVMFVFSWPLALLVIGVTGVTVVLMRLIQRVVARRFAVVRVEVGALYDGMSDLVNGAEMIRAFGAGQKYETRVGDLVERTRRAQMNTQLPLNFNASLGEAASGVITSAVVVAGAAAGAGYLGWIDLTAGQLVAFLFLITFFVRPMQFTVSMLGEAQSAVAGWRRVQELLAEPVETVSDDDGVALPDGGIALHLSGIRFGYDASSTALEIPELHIDAHEHVAVVGHTGSGKSTFAKLLTRQLTPTEGVVSLASVNLSRVAPASLARRVAIVPQDAFLFDRTVAENIAVARPEATHSEVMDTVRDLGLDDWVRGLPAGLDTRVGAHGEALSAGERQLVALARTALVDPDLLVLDEATSGVDPATDVRVQRALLRLTKGRTTVTIAHRMITAENADRILLFEDGKLAEQGTHEELAASGGRYASMFRAWTAMNTL</sequence>
<dbReference type="InterPro" id="IPR027417">
    <property type="entry name" value="P-loop_NTPase"/>
</dbReference>
<dbReference type="Pfam" id="PF00005">
    <property type="entry name" value="ABC_tran"/>
    <property type="match status" value="1"/>
</dbReference>
<evidence type="ECO:0000256" key="7">
    <source>
        <dbReference type="ARBA" id="ARBA00022840"/>
    </source>
</evidence>
<dbReference type="EMBL" id="FZOW01000004">
    <property type="protein sequence ID" value="SNS65582.1"/>
    <property type="molecule type" value="Genomic_DNA"/>
</dbReference>
<feature type="transmembrane region" description="Helical" evidence="12">
    <location>
        <begin position="148"/>
        <end position="166"/>
    </location>
</feature>
<evidence type="ECO:0000256" key="5">
    <source>
        <dbReference type="ARBA" id="ARBA00022692"/>
    </source>
</evidence>
<keyword evidence="2" id="KW-0813">Transport</keyword>
<dbReference type="GO" id="GO:0005524">
    <property type="term" value="F:ATP binding"/>
    <property type="evidence" value="ECO:0007669"/>
    <property type="project" value="UniProtKB-KW"/>
</dbReference>
<dbReference type="PANTHER" id="PTHR24221">
    <property type="entry name" value="ATP-BINDING CASSETTE SUB-FAMILY B"/>
    <property type="match status" value="1"/>
</dbReference>
<evidence type="ECO:0000256" key="6">
    <source>
        <dbReference type="ARBA" id="ARBA00022741"/>
    </source>
</evidence>
<evidence type="ECO:0000256" key="8">
    <source>
        <dbReference type="ARBA" id="ARBA00022967"/>
    </source>
</evidence>
<dbReference type="InterPro" id="IPR003593">
    <property type="entry name" value="AAA+_ATPase"/>
</dbReference>
<protein>
    <submittedName>
        <fullName evidence="15">ABC-type multidrug transport system, ATPase and permease component</fullName>
    </submittedName>
</protein>
<keyword evidence="3" id="KW-1003">Cell membrane</keyword>
<evidence type="ECO:0000256" key="9">
    <source>
        <dbReference type="ARBA" id="ARBA00022989"/>
    </source>
</evidence>
<dbReference type="GO" id="GO:0140359">
    <property type="term" value="F:ABC-type transporter activity"/>
    <property type="evidence" value="ECO:0007669"/>
    <property type="project" value="InterPro"/>
</dbReference>
<keyword evidence="16" id="KW-1185">Reference proteome</keyword>
<dbReference type="GO" id="GO:0005886">
    <property type="term" value="C:plasma membrane"/>
    <property type="evidence" value="ECO:0007669"/>
    <property type="project" value="UniProtKB-SubCell"/>
</dbReference>
<keyword evidence="5 12" id="KW-0812">Transmembrane</keyword>
<dbReference type="GO" id="GO:0034040">
    <property type="term" value="F:ATPase-coupled lipid transmembrane transporter activity"/>
    <property type="evidence" value="ECO:0007669"/>
    <property type="project" value="TreeGrafter"/>
</dbReference>
<evidence type="ECO:0000256" key="2">
    <source>
        <dbReference type="ARBA" id="ARBA00022448"/>
    </source>
</evidence>
<dbReference type="InterPro" id="IPR036640">
    <property type="entry name" value="ABC1_TM_sf"/>
</dbReference>
<evidence type="ECO:0000313" key="16">
    <source>
        <dbReference type="Proteomes" id="UP000198327"/>
    </source>
</evidence>
<keyword evidence="9 12" id="KW-1133">Transmembrane helix</keyword>
<name>A0A239GA46_9NOCA</name>
<keyword evidence="6" id="KW-0547">Nucleotide-binding</keyword>
<feature type="transmembrane region" description="Helical" evidence="12">
    <location>
        <begin position="44"/>
        <end position="66"/>
    </location>
</feature>
<keyword evidence="4" id="KW-0997">Cell inner membrane</keyword>
<dbReference type="InterPro" id="IPR017871">
    <property type="entry name" value="ABC_transporter-like_CS"/>
</dbReference>
<keyword evidence="7" id="KW-0067">ATP-binding</keyword>
<dbReference type="RefSeq" id="WP_089244978.1">
    <property type="nucleotide sequence ID" value="NZ_FZOW01000004.1"/>
</dbReference>
<evidence type="ECO:0000256" key="12">
    <source>
        <dbReference type="SAM" id="Phobius"/>
    </source>
</evidence>
<accession>A0A239GA46</accession>
<gene>
    <name evidence="15" type="ORF">SAMN05421642_104118</name>
</gene>
<organism evidence="15 16">
    <name type="scientific">Rhodococcoides kyotonense</name>
    <dbReference type="NCBI Taxonomy" id="398843"/>
    <lineage>
        <taxon>Bacteria</taxon>
        <taxon>Bacillati</taxon>
        <taxon>Actinomycetota</taxon>
        <taxon>Actinomycetes</taxon>
        <taxon>Mycobacteriales</taxon>
        <taxon>Nocardiaceae</taxon>
        <taxon>Rhodococcoides</taxon>
    </lineage>
</organism>
<dbReference type="SUPFAM" id="SSF90123">
    <property type="entry name" value="ABC transporter transmembrane region"/>
    <property type="match status" value="1"/>
</dbReference>
<comment type="subcellular location">
    <subcellularLocation>
        <location evidence="1">Cell inner membrane</location>
        <topology evidence="1">Multi-pass membrane protein</topology>
    </subcellularLocation>
</comment>
<dbReference type="PROSITE" id="PS00211">
    <property type="entry name" value="ABC_TRANSPORTER_1"/>
    <property type="match status" value="1"/>
</dbReference>
<evidence type="ECO:0000259" key="13">
    <source>
        <dbReference type="PROSITE" id="PS50893"/>
    </source>
</evidence>
<comment type="similarity">
    <text evidence="11">Belongs to the ABC transporter superfamily. Siderophore-Fe(3+) uptake transporter (SIUT) (TC 3.A.1.21) family.</text>
</comment>
<evidence type="ECO:0000259" key="14">
    <source>
        <dbReference type="PROSITE" id="PS50929"/>
    </source>
</evidence>
<dbReference type="CDD" id="cd07346">
    <property type="entry name" value="ABC_6TM_exporters"/>
    <property type="match status" value="1"/>
</dbReference>
<reference evidence="16" key="1">
    <citation type="submission" date="2017-06" db="EMBL/GenBank/DDBJ databases">
        <authorList>
            <person name="Varghese N."/>
            <person name="Submissions S."/>
        </authorList>
    </citation>
    <scope>NUCLEOTIDE SEQUENCE [LARGE SCALE GENOMIC DNA]</scope>
    <source>
        <strain evidence="16">JCM 23211</strain>
    </source>
</reference>
<dbReference type="Gene3D" id="3.40.50.300">
    <property type="entry name" value="P-loop containing nucleotide triphosphate hydrolases"/>
    <property type="match status" value="1"/>
</dbReference>
<dbReference type="Pfam" id="PF00664">
    <property type="entry name" value="ABC_membrane"/>
    <property type="match status" value="1"/>
</dbReference>
<feature type="domain" description="ABC transporter" evidence="13">
    <location>
        <begin position="329"/>
        <end position="563"/>
    </location>
</feature>
<proteinExistence type="inferred from homology"/>
<dbReference type="OrthoDB" id="9806127at2"/>
<dbReference type="PANTHER" id="PTHR24221:SF654">
    <property type="entry name" value="ATP-BINDING CASSETTE SUB-FAMILY B MEMBER 6"/>
    <property type="match status" value="1"/>
</dbReference>
<evidence type="ECO:0000256" key="4">
    <source>
        <dbReference type="ARBA" id="ARBA00022519"/>
    </source>
</evidence>
<dbReference type="Proteomes" id="UP000198327">
    <property type="component" value="Unassembled WGS sequence"/>
</dbReference>
<dbReference type="InterPro" id="IPR003439">
    <property type="entry name" value="ABC_transporter-like_ATP-bd"/>
</dbReference>
<dbReference type="AlphaFoldDB" id="A0A239GA46"/>
<dbReference type="InterPro" id="IPR039421">
    <property type="entry name" value="Type_1_exporter"/>
</dbReference>
<dbReference type="GO" id="GO:0016887">
    <property type="term" value="F:ATP hydrolysis activity"/>
    <property type="evidence" value="ECO:0007669"/>
    <property type="project" value="InterPro"/>
</dbReference>
<evidence type="ECO:0000256" key="11">
    <source>
        <dbReference type="ARBA" id="ARBA00023455"/>
    </source>
</evidence>
<dbReference type="SUPFAM" id="SSF52540">
    <property type="entry name" value="P-loop containing nucleoside triphosphate hydrolases"/>
    <property type="match status" value="1"/>
</dbReference>
<dbReference type="Gene3D" id="1.20.1560.10">
    <property type="entry name" value="ABC transporter type 1, transmembrane domain"/>
    <property type="match status" value="1"/>
</dbReference>
<feature type="transmembrane region" description="Helical" evidence="12">
    <location>
        <begin position="258"/>
        <end position="280"/>
    </location>
</feature>
<evidence type="ECO:0000256" key="1">
    <source>
        <dbReference type="ARBA" id="ARBA00004429"/>
    </source>
</evidence>
<evidence type="ECO:0000256" key="10">
    <source>
        <dbReference type="ARBA" id="ARBA00023136"/>
    </source>
</evidence>
<feature type="transmembrane region" description="Helical" evidence="12">
    <location>
        <begin position="122"/>
        <end position="142"/>
    </location>
</feature>
<dbReference type="FunFam" id="3.40.50.300:FF:001001">
    <property type="entry name" value="Multidrug ABC transporter ATP-binding protein"/>
    <property type="match status" value="1"/>
</dbReference>
<dbReference type="SMART" id="SM00382">
    <property type="entry name" value="AAA"/>
    <property type="match status" value="1"/>
</dbReference>
<evidence type="ECO:0000313" key="15">
    <source>
        <dbReference type="EMBL" id="SNS65582.1"/>
    </source>
</evidence>
<keyword evidence="10 12" id="KW-0472">Membrane</keyword>
<evidence type="ECO:0000256" key="3">
    <source>
        <dbReference type="ARBA" id="ARBA00022475"/>
    </source>
</evidence>
<feature type="domain" description="ABC transmembrane type-1" evidence="14">
    <location>
        <begin position="5"/>
        <end position="295"/>
    </location>
</feature>
<dbReference type="PROSITE" id="PS50893">
    <property type="entry name" value="ABC_TRANSPORTER_2"/>
    <property type="match status" value="1"/>
</dbReference>
<dbReference type="InterPro" id="IPR011527">
    <property type="entry name" value="ABC1_TM_dom"/>
</dbReference>